<dbReference type="PANTHER" id="PTHR21071">
    <property type="entry name" value="UDP-N-ACETYLENOLPYRUVOYLGLUCOSAMINE REDUCTASE"/>
    <property type="match status" value="1"/>
</dbReference>
<protein>
    <recommendedName>
        <fullName evidence="6 19">UDP-N-acetylenolpyruvoylglucosamine reductase</fullName>
        <ecNumber evidence="5 19">1.3.1.98</ecNumber>
    </recommendedName>
    <alternativeName>
        <fullName evidence="17 19">UDP-N-acetylmuramate dehydrogenase</fullName>
    </alternativeName>
</protein>
<dbReference type="Pfam" id="PF02873">
    <property type="entry name" value="MurB_C"/>
    <property type="match status" value="1"/>
</dbReference>
<comment type="function">
    <text evidence="2 19">Cell wall formation.</text>
</comment>
<accession>A0A6I6G7D2</accession>
<evidence type="ECO:0000256" key="9">
    <source>
        <dbReference type="ARBA" id="ARBA00022630"/>
    </source>
</evidence>
<evidence type="ECO:0000259" key="20">
    <source>
        <dbReference type="PROSITE" id="PS51387"/>
    </source>
</evidence>
<comment type="cofactor">
    <cofactor evidence="1 19">
        <name>FAD</name>
        <dbReference type="ChEBI" id="CHEBI:57692"/>
    </cofactor>
</comment>
<keyword evidence="7 19" id="KW-0963">Cytoplasm</keyword>
<dbReference type="InterPro" id="IPR016167">
    <property type="entry name" value="FAD-bd_PCMH_sub1"/>
</dbReference>
<dbReference type="NCBIfam" id="NF000755">
    <property type="entry name" value="PRK00046.1"/>
    <property type="match status" value="1"/>
</dbReference>
<dbReference type="InterPro" id="IPR036318">
    <property type="entry name" value="FAD-bd_PCMH-like_sf"/>
</dbReference>
<evidence type="ECO:0000313" key="21">
    <source>
        <dbReference type="EMBL" id="QGW28606.1"/>
    </source>
</evidence>
<dbReference type="HAMAP" id="MF_00037">
    <property type="entry name" value="MurB"/>
    <property type="match status" value="1"/>
</dbReference>
<dbReference type="Gene3D" id="3.30.465.10">
    <property type="match status" value="1"/>
</dbReference>
<dbReference type="PROSITE" id="PS51387">
    <property type="entry name" value="FAD_PCMH"/>
    <property type="match status" value="1"/>
</dbReference>
<dbReference type="InterPro" id="IPR003170">
    <property type="entry name" value="MurB"/>
</dbReference>
<dbReference type="InterPro" id="IPR036635">
    <property type="entry name" value="MurB_C_sf"/>
</dbReference>
<keyword evidence="14 19" id="KW-0560">Oxidoreductase</keyword>
<dbReference type="GO" id="GO:0009252">
    <property type="term" value="P:peptidoglycan biosynthetic process"/>
    <property type="evidence" value="ECO:0007669"/>
    <property type="project" value="UniProtKB-UniRule"/>
</dbReference>
<feature type="domain" description="FAD-binding PCMH-type" evidence="20">
    <location>
        <begin position="14"/>
        <end position="187"/>
    </location>
</feature>
<dbReference type="InterPro" id="IPR006094">
    <property type="entry name" value="Oxid_FAD_bind_N"/>
</dbReference>
<dbReference type="Proteomes" id="UP000426027">
    <property type="component" value="Chromosome"/>
</dbReference>
<evidence type="ECO:0000256" key="15">
    <source>
        <dbReference type="ARBA" id="ARBA00023306"/>
    </source>
</evidence>
<keyword evidence="22" id="KW-1185">Reference proteome</keyword>
<evidence type="ECO:0000256" key="17">
    <source>
        <dbReference type="ARBA" id="ARBA00031026"/>
    </source>
</evidence>
<evidence type="ECO:0000256" key="19">
    <source>
        <dbReference type="HAMAP-Rule" id="MF_00037"/>
    </source>
</evidence>
<keyword evidence="16 19" id="KW-0961">Cell wall biogenesis/degradation</keyword>
<comment type="pathway">
    <text evidence="4 19">Cell wall biogenesis; peptidoglycan biosynthesis.</text>
</comment>
<evidence type="ECO:0000256" key="12">
    <source>
        <dbReference type="ARBA" id="ARBA00022960"/>
    </source>
</evidence>
<dbReference type="Gene3D" id="3.90.78.10">
    <property type="entry name" value="UDP-N-acetylenolpyruvoylglucosamine reductase, C-terminal domain"/>
    <property type="match status" value="1"/>
</dbReference>
<dbReference type="GO" id="GO:0051301">
    <property type="term" value="P:cell division"/>
    <property type="evidence" value="ECO:0007669"/>
    <property type="project" value="UniProtKB-KW"/>
</dbReference>
<evidence type="ECO:0000256" key="1">
    <source>
        <dbReference type="ARBA" id="ARBA00001974"/>
    </source>
</evidence>
<dbReference type="PANTHER" id="PTHR21071:SF4">
    <property type="entry name" value="UDP-N-ACETYLENOLPYRUVOYLGLUCOSAMINE REDUCTASE"/>
    <property type="match status" value="1"/>
</dbReference>
<keyword evidence="12 19" id="KW-0133">Cell shape</keyword>
<dbReference type="GO" id="GO:0005829">
    <property type="term" value="C:cytosol"/>
    <property type="evidence" value="ECO:0007669"/>
    <property type="project" value="TreeGrafter"/>
</dbReference>
<comment type="subcellular location">
    <subcellularLocation>
        <location evidence="3 19">Cytoplasm</location>
    </subcellularLocation>
</comment>
<keyword evidence="13 19" id="KW-0573">Peptidoglycan synthesis</keyword>
<evidence type="ECO:0000256" key="14">
    <source>
        <dbReference type="ARBA" id="ARBA00023002"/>
    </source>
</evidence>
<dbReference type="NCBIfam" id="NF010478">
    <property type="entry name" value="PRK13903.1"/>
    <property type="match status" value="1"/>
</dbReference>
<evidence type="ECO:0000256" key="8">
    <source>
        <dbReference type="ARBA" id="ARBA00022618"/>
    </source>
</evidence>
<dbReference type="GO" id="GO:0071555">
    <property type="term" value="P:cell wall organization"/>
    <property type="evidence" value="ECO:0007669"/>
    <property type="project" value="UniProtKB-KW"/>
</dbReference>
<comment type="catalytic activity">
    <reaction evidence="18 19">
        <text>UDP-N-acetyl-alpha-D-muramate + NADP(+) = UDP-N-acetyl-3-O-(1-carboxyvinyl)-alpha-D-glucosamine + NADPH + H(+)</text>
        <dbReference type="Rhea" id="RHEA:12248"/>
        <dbReference type="ChEBI" id="CHEBI:15378"/>
        <dbReference type="ChEBI" id="CHEBI:57783"/>
        <dbReference type="ChEBI" id="CHEBI:58349"/>
        <dbReference type="ChEBI" id="CHEBI:68483"/>
        <dbReference type="ChEBI" id="CHEBI:70757"/>
        <dbReference type="EC" id="1.3.1.98"/>
    </reaction>
</comment>
<evidence type="ECO:0000256" key="4">
    <source>
        <dbReference type="ARBA" id="ARBA00004752"/>
    </source>
</evidence>
<evidence type="ECO:0000256" key="13">
    <source>
        <dbReference type="ARBA" id="ARBA00022984"/>
    </source>
</evidence>
<dbReference type="EMBL" id="CP046566">
    <property type="protein sequence ID" value="QGW28606.1"/>
    <property type="molecule type" value="Genomic_DNA"/>
</dbReference>
<dbReference type="RefSeq" id="WP_157478959.1">
    <property type="nucleotide sequence ID" value="NZ_CP046566.1"/>
</dbReference>
<evidence type="ECO:0000256" key="5">
    <source>
        <dbReference type="ARBA" id="ARBA00012518"/>
    </source>
</evidence>
<evidence type="ECO:0000256" key="3">
    <source>
        <dbReference type="ARBA" id="ARBA00004496"/>
    </source>
</evidence>
<evidence type="ECO:0000256" key="18">
    <source>
        <dbReference type="ARBA" id="ARBA00048914"/>
    </source>
</evidence>
<evidence type="ECO:0000256" key="2">
    <source>
        <dbReference type="ARBA" id="ARBA00003921"/>
    </source>
</evidence>
<dbReference type="NCBIfam" id="TIGR00179">
    <property type="entry name" value="murB"/>
    <property type="match status" value="1"/>
</dbReference>
<dbReference type="UniPathway" id="UPA00219"/>
<dbReference type="EC" id="1.3.1.98" evidence="5 19"/>
<dbReference type="AlphaFoldDB" id="A0A6I6G7D2"/>
<feature type="active site" evidence="19">
    <location>
        <position position="163"/>
    </location>
</feature>
<evidence type="ECO:0000256" key="6">
    <source>
        <dbReference type="ARBA" id="ARBA00015188"/>
    </source>
</evidence>
<keyword evidence="9 19" id="KW-0285">Flavoprotein</keyword>
<dbReference type="InterPro" id="IPR016169">
    <property type="entry name" value="FAD-bd_PCMH_sub2"/>
</dbReference>
<feature type="active site" description="Proton donor" evidence="19">
    <location>
        <position position="237"/>
    </location>
</feature>
<evidence type="ECO:0000256" key="10">
    <source>
        <dbReference type="ARBA" id="ARBA00022827"/>
    </source>
</evidence>
<comment type="similarity">
    <text evidence="19">Belongs to the MurB family.</text>
</comment>
<keyword evidence="15 19" id="KW-0131">Cell cycle</keyword>
<evidence type="ECO:0000256" key="7">
    <source>
        <dbReference type="ARBA" id="ARBA00022490"/>
    </source>
</evidence>
<proteinExistence type="inferred from homology"/>
<name>A0A6I6G7D2_9BACT</name>
<evidence type="ECO:0000313" key="22">
    <source>
        <dbReference type="Proteomes" id="UP000426027"/>
    </source>
</evidence>
<keyword evidence="10 19" id="KW-0274">FAD</keyword>
<dbReference type="GO" id="GO:0071949">
    <property type="term" value="F:FAD binding"/>
    <property type="evidence" value="ECO:0007669"/>
    <property type="project" value="InterPro"/>
</dbReference>
<evidence type="ECO:0000256" key="16">
    <source>
        <dbReference type="ARBA" id="ARBA00023316"/>
    </source>
</evidence>
<dbReference type="SUPFAM" id="SSF56176">
    <property type="entry name" value="FAD-binding/transporter-associated domain-like"/>
    <property type="match status" value="1"/>
</dbReference>
<dbReference type="InterPro" id="IPR011601">
    <property type="entry name" value="MurB_C"/>
</dbReference>
<dbReference type="GO" id="GO:0008360">
    <property type="term" value="P:regulation of cell shape"/>
    <property type="evidence" value="ECO:0007669"/>
    <property type="project" value="UniProtKB-KW"/>
</dbReference>
<keyword evidence="11 19" id="KW-0521">NADP</keyword>
<dbReference type="Pfam" id="PF01565">
    <property type="entry name" value="FAD_binding_4"/>
    <property type="match status" value="1"/>
</dbReference>
<evidence type="ECO:0000256" key="11">
    <source>
        <dbReference type="ARBA" id="ARBA00022857"/>
    </source>
</evidence>
<organism evidence="21 22">
    <name type="scientific">Phnomibacter ginsenosidimutans</name>
    <dbReference type="NCBI Taxonomy" id="2676868"/>
    <lineage>
        <taxon>Bacteria</taxon>
        <taxon>Pseudomonadati</taxon>
        <taxon>Bacteroidota</taxon>
        <taxon>Chitinophagia</taxon>
        <taxon>Chitinophagales</taxon>
        <taxon>Chitinophagaceae</taxon>
        <taxon>Phnomibacter</taxon>
    </lineage>
</organism>
<dbReference type="SUPFAM" id="SSF56194">
    <property type="entry name" value="Uridine diphospho-N-Acetylenolpyruvylglucosamine reductase, MurB, C-terminal domain"/>
    <property type="match status" value="1"/>
</dbReference>
<keyword evidence="8 19" id="KW-0132">Cell division</keyword>
<reference evidence="21 22" key="1">
    <citation type="submission" date="2019-11" db="EMBL/GenBank/DDBJ databases">
        <authorList>
            <person name="Im W.T."/>
        </authorList>
    </citation>
    <scope>NUCLEOTIDE SEQUENCE [LARGE SCALE GENOMIC DNA]</scope>
    <source>
        <strain evidence="21 22">SB-02</strain>
    </source>
</reference>
<dbReference type="KEGG" id="fls:GLV81_11305"/>
<dbReference type="GO" id="GO:0008762">
    <property type="term" value="F:UDP-N-acetylmuramate dehydrogenase activity"/>
    <property type="evidence" value="ECO:0007669"/>
    <property type="project" value="UniProtKB-UniRule"/>
</dbReference>
<feature type="active site" evidence="19">
    <location>
        <position position="333"/>
    </location>
</feature>
<dbReference type="InterPro" id="IPR016166">
    <property type="entry name" value="FAD-bd_PCMH"/>
</dbReference>
<sequence>MNIQTNYNLQPLTSFGVPALVKGFATFDSLDSLQELLAEATGYSQSLILGGGSNMLFTKPYDGLVLHNQIKGIQLLEEDDEHYYVQANAGENWHAFVQYCIAHNYAGIENLSLIPGNVGASPIQNIGAYGVEIKDVLHEVTAWHLQDKCLLHFAVADCAFGYRESIFKSQYKQQLAIVSVTFRLNKKATLHTSYGAIAAELEQMGVHNPGIREVSEAVIRIRQSKLPDPVVLGNAGSFFKNPVIEKSHYQQLQQSFANIPDYAAGESHTKVPAGWLIEQAGWKGHRQGQCGVHSKQALVLVNYGGASGADIFQLSQQIIDDIQQKFGIELEREVNIF</sequence>
<gene>
    <name evidence="19 21" type="primary">murB</name>
    <name evidence="21" type="ORF">GLV81_11305</name>
</gene>
<dbReference type="Gene3D" id="3.30.43.10">
    <property type="entry name" value="Uridine Diphospho-n-acetylenolpyruvylglucosamine Reductase, domain 2"/>
    <property type="match status" value="1"/>
</dbReference>